<dbReference type="SUPFAM" id="SSF51445">
    <property type="entry name" value="(Trans)glycosidases"/>
    <property type="match status" value="1"/>
</dbReference>
<dbReference type="EMBL" id="LEKV01005074">
    <property type="protein sequence ID" value="KVH91138.1"/>
    <property type="molecule type" value="Genomic_DNA"/>
</dbReference>
<dbReference type="GO" id="GO:0008422">
    <property type="term" value="F:beta-glucosidase activity"/>
    <property type="evidence" value="ECO:0007669"/>
    <property type="project" value="TreeGrafter"/>
</dbReference>
<evidence type="ECO:0000256" key="2">
    <source>
        <dbReference type="RuleBase" id="RU003690"/>
    </source>
</evidence>
<evidence type="ECO:0000313" key="3">
    <source>
        <dbReference type="EMBL" id="KVH91138.1"/>
    </source>
</evidence>
<comment type="similarity">
    <text evidence="1 2">Belongs to the glycosyl hydrolase 1 family.</text>
</comment>
<dbReference type="AlphaFoldDB" id="A0A103XI23"/>
<accession>A0A103XI23</accession>
<dbReference type="InterPro" id="IPR001360">
    <property type="entry name" value="Glyco_hydro_1"/>
</dbReference>
<dbReference type="Gene3D" id="3.20.20.80">
    <property type="entry name" value="Glycosidases"/>
    <property type="match status" value="1"/>
</dbReference>
<proteinExistence type="inferred from homology"/>
<dbReference type="GO" id="GO:0005975">
    <property type="term" value="P:carbohydrate metabolic process"/>
    <property type="evidence" value="ECO:0007669"/>
    <property type="project" value="InterPro"/>
</dbReference>
<keyword evidence="3" id="KW-0378">Hydrolase</keyword>
<evidence type="ECO:0000256" key="1">
    <source>
        <dbReference type="ARBA" id="ARBA00010838"/>
    </source>
</evidence>
<organism evidence="3 4">
    <name type="scientific">Cynara cardunculus var. scolymus</name>
    <name type="common">Globe artichoke</name>
    <name type="synonym">Cynara scolymus</name>
    <dbReference type="NCBI Taxonomy" id="59895"/>
    <lineage>
        <taxon>Eukaryota</taxon>
        <taxon>Viridiplantae</taxon>
        <taxon>Streptophyta</taxon>
        <taxon>Embryophyta</taxon>
        <taxon>Tracheophyta</taxon>
        <taxon>Spermatophyta</taxon>
        <taxon>Magnoliopsida</taxon>
        <taxon>eudicotyledons</taxon>
        <taxon>Gunneridae</taxon>
        <taxon>Pentapetalae</taxon>
        <taxon>asterids</taxon>
        <taxon>campanulids</taxon>
        <taxon>Asterales</taxon>
        <taxon>Asteraceae</taxon>
        <taxon>Carduoideae</taxon>
        <taxon>Cardueae</taxon>
        <taxon>Carduinae</taxon>
        <taxon>Cynara</taxon>
    </lineage>
</organism>
<protein>
    <submittedName>
        <fullName evidence="3">Glycoside hydrolase, catalytic domain-containing protein</fullName>
    </submittedName>
</protein>
<dbReference type="PANTHER" id="PTHR10353">
    <property type="entry name" value="GLYCOSYL HYDROLASE"/>
    <property type="match status" value="1"/>
</dbReference>
<name>A0A103XI23_CYNCS</name>
<dbReference type="Gramene" id="KVH91138">
    <property type="protein sequence ID" value="KVH91138"/>
    <property type="gene ID" value="Ccrd_006849"/>
</dbReference>
<comment type="caution">
    <text evidence="3">The sequence shown here is derived from an EMBL/GenBank/DDBJ whole genome shotgun (WGS) entry which is preliminary data.</text>
</comment>
<dbReference type="InterPro" id="IPR017853">
    <property type="entry name" value="GH"/>
</dbReference>
<evidence type="ECO:0000313" key="4">
    <source>
        <dbReference type="Proteomes" id="UP000243975"/>
    </source>
</evidence>
<dbReference type="PANTHER" id="PTHR10353:SF246">
    <property type="entry name" value="3-ALPHA-(S)-STRICTOSIDINE BETA-GLUCOSIDASE"/>
    <property type="match status" value="1"/>
</dbReference>
<reference evidence="3 4" key="1">
    <citation type="journal article" date="2016" name="Sci. Rep.">
        <title>The genome sequence of the outbreeding globe artichoke constructed de novo incorporating a phase-aware low-pass sequencing strategy of F1 progeny.</title>
        <authorList>
            <person name="Scaglione D."/>
            <person name="Reyes-Chin-Wo S."/>
            <person name="Acquadro A."/>
            <person name="Froenicke L."/>
            <person name="Portis E."/>
            <person name="Beitel C."/>
            <person name="Tirone M."/>
            <person name="Mauro R."/>
            <person name="Lo Monaco A."/>
            <person name="Mauromicale G."/>
            <person name="Faccioli P."/>
            <person name="Cattivelli L."/>
            <person name="Rieseberg L."/>
            <person name="Michelmore R."/>
            <person name="Lanteri S."/>
        </authorList>
    </citation>
    <scope>NUCLEOTIDE SEQUENCE [LARGE SCALE GENOMIC DNA]</scope>
    <source>
        <strain evidence="3">2C</strain>
    </source>
</reference>
<gene>
    <name evidence="3" type="ORF">Ccrd_006849</name>
</gene>
<dbReference type="OMA" id="DSRFGMI"/>
<dbReference type="Pfam" id="PF00232">
    <property type="entry name" value="Glyco_hydro_1"/>
    <property type="match status" value="1"/>
</dbReference>
<keyword evidence="4" id="KW-1185">Reference proteome</keyword>
<dbReference type="Proteomes" id="UP000243975">
    <property type="component" value="Unassembled WGS sequence"/>
</dbReference>
<sequence>MDSFEWQSGYDSRFGMIYVDYANNLQRYPKNSAIWFKKFLFETKVGVSKRTLMDGEEEDEVNNMVFEAEKATEVIPKLKKVKA</sequence>